<dbReference type="EMBL" id="BRXU01000007">
    <property type="protein sequence ID" value="GLC53119.1"/>
    <property type="molecule type" value="Genomic_DNA"/>
</dbReference>
<keyword evidence="4" id="KW-1185">Reference proteome</keyword>
<dbReference type="EMBL" id="BRXU01000001">
    <property type="protein sequence ID" value="GLC48056.1"/>
    <property type="molecule type" value="Genomic_DNA"/>
</dbReference>
<reference evidence="2" key="1">
    <citation type="submission" date="2022-08" db="EMBL/GenBank/DDBJ databases">
        <authorList>
            <person name="Takahashi K."/>
            <person name="Suzuki S."/>
            <person name="Kawachi M."/>
            <person name="Higashiyama T."/>
            <person name="Nozaki H."/>
        </authorList>
    </citation>
    <scope>NUCLEOTIDE SEQUENCE</scope>
    <source>
        <strain evidence="2">NIES-4479</strain>
    </source>
</reference>
<dbReference type="Proteomes" id="UP001165080">
    <property type="component" value="Unassembled WGS sequence"/>
</dbReference>
<feature type="region of interest" description="Disordered" evidence="1">
    <location>
        <begin position="18"/>
        <end position="122"/>
    </location>
</feature>
<dbReference type="AlphaFoldDB" id="A0A9W6B9J1"/>
<evidence type="ECO:0000313" key="3">
    <source>
        <dbReference type="EMBL" id="GLC53119.1"/>
    </source>
</evidence>
<sequence length="122" mass="11867">MRTLRRSLFLTTRTFTTHQTSLRHQGEAGVDGHRSGGRSGDGAALTDRVTAQAQPSAGSVGSGDVTDADTAAAATTGGVTVAEDDAVTGGGITSGPAVQAPPATPTATAARGDGDGDGGDAM</sequence>
<reference evidence="2 4" key="2">
    <citation type="journal article" date="2023" name="Commun. Biol.">
        <title>Reorganization of the ancestral sex-determining regions during the evolution of trioecy in Pleodorina starrii.</title>
        <authorList>
            <person name="Takahashi K."/>
            <person name="Suzuki S."/>
            <person name="Kawai-Toyooka H."/>
            <person name="Yamamoto K."/>
            <person name="Hamaji T."/>
            <person name="Ootsuki R."/>
            <person name="Yamaguchi H."/>
            <person name="Kawachi M."/>
            <person name="Higashiyama T."/>
            <person name="Nozaki H."/>
        </authorList>
    </citation>
    <scope>NUCLEOTIDE SEQUENCE [LARGE SCALE GENOMIC DNA]</scope>
    <source>
        <strain evidence="2 4">NIES-4479</strain>
    </source>
</reference>
<feature type="compositionally biased region" description="Low complexity" evidence="1">
    <location>
        <begin position="95"/>
        <end position="111"/>
    </location>
</feature>
<evidence type="ECO:0000313" key="2">
    <source>
        <dbReference type="EMBL" id="GLC48056.1"/>
    </source>
</evidence>
<comment type="caution">
    <text evidence="2">The sequence shown here is derived from an EMBL/GenBank/DDBJ whole genome shotgun (WGS) entry which is preliminary data.</text>
</comment>
<organism evidence="2 4">
    <name type="scientific">Pleodorina starrii</name>
    <dbReference type="NCBI Taxonomy" id="330485"/>
    <lineage>
        <taxon>Eukaryota</taxon>
        <taxon>Viridiplantae</taxon>
        <taxon>Chlorophyta</taxon>
        <taxon>core chlorophytes</taxon>
        <taxon>Chlorophyceae</taxon>
        <taxon>CS clade</taxon>
        <taxon>Chlamydomonadales</taxon>
        <taxon>Volvocaceae</taxon>
        <taxon>Pleodorina</taxon>
    </lineage>
</organism>
<evidence type="ECO:0000313" key="4">
    <source>
        <dbReference type="Proteomes" id="UP001165080"/>
    </source>
</evidence>
<name>A0A9W6B9J1_9CHLO</name>
<evidence type="ECO:0000256" key="1">
    <source>
        <dbReference type="SAM" id="MobiDB-lite"/>
    </source>
</evidence>
<protein>
    <submittedName>
        <fullName evidence="2">Uncharacterized protein</fullName>
    </submittedName>
</protein>
<accession>A0A9W6B9J1</accession>
<feature type="compositionally biased region" description="Basic and acidic residues" evidence="1">
    <location>
        <begin position="24"/>
        <end position="34"/>
    </location>
</feature>
<proteinExistence type="predicted"/>
<feature type="compositionally biased region" description="Low complexity" evidence="1">
    <location>
        <begin position="63"/>
        <end position="81"/>
    </location>
</feature>
<gene>
    <name evidence="2" type="primary">PLESTB000088</name>
    <name evidence="3" type="synonym">PLESTB001131</name>
    <name evidence="2" type="ORF">PLESTB_000054100</name>
    <name evidence="3" type="ORF">PLESTB_000709800</name>
</gene>
<feature type="compositionally biased region" description="Polar residues" evidence="1">
    <location>
        <begin position="49"/>
        <end position="59"/>
    </location>
</feature>